<proteinExistence type="predicted"/>
<evidence type="ECO:0000313" key="2">
    <source>
        <dbReference type="Proteomes" id="UP001186974"/>
    </source>
</evidence>
<protein>
    <submittedName>
        <fullName evidence="1">Uncharacterized protein</fullName>
    </submittedName>
</protein>
<keyword evidence="2" id="KW-1185">Reference proteome</keyword>
<dbReference type="EMBL" id="JAWDJW010005632">
    <property type="protein sequence ID" value="KAK3067044.1"/>
    <property type="molecule type" value="Genomic_DNA"/>
</dbReference>
<sequence length="292" mass="30969">MVHTTALAAVAASLLLAFPVEASLYTKNSAVLQVDGKSYDRLIAKSNYTSIVEFYAPWCGHCKNLKPAYEKAASNLAGLAKVAAVNCDEETNKPFCGSMGVQGFPTLKIVKPGKTKGKPMVEDYQGQRTAKAIVDAVIDKMPNHVKRIKDEGLDSWLSEANSSAKAILFSDKGTVSALLKALAIDYLGSINFAQIRKTEEKAVGTFSVSKFPTLVLLPGGDKEGIVYEGEMKKAPMKDFLKQIAEPHPDVAPAGAKPSRSSTDKTKASKASSSFFKASASHSTADASSAAAS</sequence>
<name>A0ACC3DF08_9PEZI</name>
<organism evidence="1 2">
    <name type="scientific">Coniosporium uncinatum</name>
    <dbReference type="NCBI Taxonomy" id="93489"/>
    <lineage>
        <taxon>Eukaryota</taxon>
        <taxon>Fungi</taxon>
        <taxon>Dikarya</taxon>
        <taxon>Ascomycota</taxon>
        <taxon>Pezizomycotina</taxon>
        <taxon>Dothideomycetes</taxon>
        <taxon>Dothideomycetes incertae sedis</taxon>
        <taxon>Coniosporium</taxon>
    </lineage>
</organism>
<reference evidence="1" key="1">
    <citation type="submission" date="2024-09" db="EMBL/GenBank/DDBJ databases">
        <title>Black Yeasts Isolated from many extreme environments.</title>
        <authorList>
            <person name="Coleine C."/>
            <person name="Stajich J.E."/>
            <person name="Selbmann L."/>
        </authorList>
    </citation>
    <scope>NUCLEOTIDE SEQUENCE</scope>
    <source>
        <strain evidence="1">CCFEE 5737</strain>
    </source>
</reference>
<gene>
    <name evidence="1" type="ORF">LTS18_001338</name>
</gene>
<comment type="caution">
    <text evidence="1">The sequence shown here is derived from an EMBL/GenBank/DDBJ whole genome shotgun (WGS) entry which is preliminary data.</text>
</comment>
<feature type="non-terminal residue" evidence="1">
    <location>
        <position position="292"/>
    </location>
</feature>
<evidence type="ECO:0000313" key="1">
    <source>
        <dbReference type="EMBL" id="KAK3067044.1"/>
    </source>
</evidence>
<dbReference type="Proteomes" id="UP001186974">
    <property type="component" value="Unassembled WGS sequence"/>
</dbReference>
<accession>A0ACC3DF08</accession>